<evidence type="ECO:0000256" key="2">
    <source>
        <dbReference type="SAM" id="Phobius"/>
    </source>
</evidence>
<comment type="caution">
    <text evidence="3">The sequence shown here is derived from an EMBL/GenBank/DDBJ whole genome shotgun (WGS) entry which is preliminary data.</text>
</comment>
<evidence type="ECO:0000256" key="1">
    <source>
        <dbReference type="SAM" id="MobiDB-lite"/>
    </source>
</evidence>
<evidence type="ECO:0000313" key="4">
    <source>
        <dbReference type="Proteomes" id="UP000032875"/>
    </source>
</evidence>
<dbReference type="NCBIfam" id="TIGR02167">
    <property type="entry name" value="Liste_lipo_26"/>
    <property type="match status" value="3"/>
</dbReference>
<evidence type="ECO:0008006" key="5">
    <source>
        <dbReference type="Google" id="ProtNLM"/>
    </source>
</evidence>
<dbReference type="InterPro" id="IPR005046">
    <property type="entry name" value="DUF285"/>
</dbReference>
<keyword evidence="2" id="KW-1133">Transmembrane helix</keyword>
<dbReference type="AlphaFoldDB" id="I4LZL4"/>
<feature type="region of interest" description="Disordered" evidence="1">
    <location>
        <begin position="671"/>
        <end position="755"/>
    </location>
</feature>
<organism evidence="3 4">
    <name type="scientific">Gardnerella vaginalis 1500E</name>
    <dbReference type="NCBI Taxonomy" id="698957"/>
    <lineage>
        <taxon>Bacteria</taxon>
        <taxon>Bacillati</taxon>
        <taxon>Actinomycetota</taxon>
        <taxon>Actinomycetes</taxon>
        <taxon>Bifidobacteriales</taxon>
        <taxon>Bifidobacteriaceae</taxon>
        <taxon>Gardnerella</taxon>
    </lineage>
</organism>
<proteinExistence type="predicted"/>
<feature type="compositionally biased region" description="Polar residues" evidence="1">
    <location>
        <begin position="48"/>
        <end position="60"/>
    </location>
</feature>
<dbReference type="InterPro" id="IPR032675">
    <property type="entry name" value="LRR_dom_sf"/>
</dbReference>
<dbReference type="RefSeq" id="WP_004128804.1">
    <property type="nucleotide sequence ID" value="NZ_ADES01000014.1"/>
</dbReference>
<evidence type="ECO:0000313" key="3">
    <source>
        <dbReference type="EMBL" id="EIK82404.1"/>
    </source>
</evidence>
<reference evidence="3 4" key="1">
    <citation type="journal article" date="2012" name="J. Bacteriol.">
        <title>Comparative Genomic Analyses of 17 Clinical Isolates of Gardnerella vaginalis Provide Evidence of Multiple Genetically Isolated Clades Consistent with Subspeciation into Genovars.</title>
        <authorList>
            <person name="Ahmed A."/>
            <person name="Earl J."/>
            <person name="Retchless A."/>
            <person name="Hillier S."/>
            <person name="Rabe L."/>
            <person name="Cherpes T."/>
            <person name="Powell E."/>
            <person name="Janto B."/>
            <person name="Eutsey R."/>
            <person name="Hiller N.L."/>
            <person name="Boissy R."/>
            <person name="Dahlgreen M."/>
            <person name="Hall B."/>
            <person name="Costerton J."/>
            <person name="Post J.C."/>
            <person name="Hu F."/>
            <person name="Ehrlich G."/>
        </authorList>
    </citation>
    <scope>NUCLEOTIDE SEQUENCE [LARGE SCALE GENOMIC DNA]</scope>
    <source>
        <strain evidence="3 4">1500E</strain>
    </source>
</reference>
<keyword evidence="2" id="KW-0472">Membrane</keyword>
<name>I4LZL4_GARVA</name>
<feature type="compositionally biased region" description="Polar residues" evidence="1">
    <location>
        <begin position="809"/>
        <end position="819"/>
    </location>
</feature>
<keyword evidence="2" id="KW-0812">Transmembrane</keyword>
<gene>
    <name evidence="3" type="ORF">CGSMWGv1500E_04336</name>
</gene>
<feature type="transmembrane region" description="Helical" evidence="2">
    <location>
        <begin position="845"/>
        <end position="869"/>
    </location>
</feature>
<dbReference type="Pfam" id="PF03382">
    <property type="entry name" value="DUF285"/>
    <property type="match status" value="1"/>
</dbReference>
<dbReference type="Gene3D" id="3.80.10.10">
    <property type="entry name" value="Ribonuclease Inhibitor"/>
    <property type="match status" value="1"/>
</dbReference>
<feature type="compositionally biased region" description="Low complexity" evidence="1">
    <location>
        <begin position="726"/>
        <end position="739"/>
    </location>
</feature>
<dbReference type="PROSITE" id="PS50007">
    <property type="entry name" value="PIPLC_X_DOMAIN"/>
    <property type="match status" value="1"/>
</dbReference>
<dbReference type="PATRIC" id="fig|698957.3.peg.840"/>
<feature type="compositionally biased region" description="Pro residues" evidence="1">
    <location>
        <begin position="679"/>
        <end position="715"/>
    </location>
</feature>
<feature type="region of interest" description="Disordered" evidence="1">
    <location>
        <begin position="774"/>
        <end position="799"/>
    </location>
</feature>
<sequence length="883" mass="96229">MSNKSVKNKSGIYKIVAICASVISSVTMTLPTITSAVGMIGTSRTSSAISGATAPKSSKNAARSAGAGSGRASASSTATSTRSADDADDKEWIKLPGRNLKWLIIAGTWDTIHLRPIDPKKPVYGGNTGYGTGSGKFDSIFGTSDGNYSGPGFDALKNQIKTIVIDEDMTLDGAESMFQGYAGLQKVVGLDHIKFADDIKDNSLQSMFAECTNLETVDGITNWDMSSITNTSFMFANDKKLKNIDLSGWQNVKIKNAWAMFYECNSLTSAKLFKANSGTLADISQLFQNDINLTSVTGLDNWDTKSVRDMSLVFANNQSLEAVAGVEKWNTSSVKTMYGMFYNTQSLKTIAGIDKWNTSSVIDMSAMFLRSGVKSLDLSKWKFPQGSVKHGKEDPCSATSDMFKNSGLRDLTLPTDANNKNTSIFPDGIWRKSKGKSAVKPGENIDLVANDYESKTGYIRWVRDYIKVTFNSKVGNAENPNNTITCITDALQGQNHTLGRNNTLGKNTEFVNCTHKYTPSKDLQLSGNPANKDADKEKLALQAEDLGLTYTAKLIRESKNSKIDVLENLLKEADNSRYKSTMTFDEIRKSLGIVDGDTVKWQRLLNPIFTNIDYKIINKNPIFMKNTGSAVDGNVPTSNLLKNQKNPSYIQDKDIKDAVIHSLFDITFTADVKHKPKPKPPVPPTPPTPPQPEPQPQPQPQPGPQPSPTPTPTPNPDLNINPDFTPDSNPDSNPFNPLDNEPDNVPQNAPQNPLQSIQNADAENNALRRGVANRNRNNLANRTNNANSGAQKQLNGNDGTCKCVCPTSPSDANSRNSAGSAKKSENNAASYQNGNKYSWLENGGLVAGLIAGLIVSWLIMLIIGFALGYKMRKKRDEKQIVEE</sequence>
<feature type="compositionally biased region" description="Low complexity" evidence="1">
    <location>
        <begin position="61"/>
        <end position="82"/>
    </location>
</feature>
<dbReference type="EMBL" id="ADES01000014">
    <property type="protein sequence ID" value="EIK82404.1"/>
    <property type="molecule type" value="Genomic_DNA"/>
</dbReference>
<protein>
    <recommendedName>
        <fullName evidence="5">Lipoprotein</fullName>
    </recommendedName>
</protein>
<feature type="compositionally biased region" description="Low complexity" evidence="1">
    <location>
        <begin position="774"/>
        <end position="787"/>
    </location>
</feature>
<feature type="compositionally biased region" description="Polar residues" evidence="1">
    <location>
        <begin position="745"/>
        <end position="755"/>
    </location>
</feature>
<dbReference type="Proteomes" id="UP000032875">
    <property type="component" value="Unassembled WGS sequence"/>
</dbReference>
<dbReference type="InterPro" id="IPR011889">
    <property type="entry name" value="Liste_lipo_26"/>
</dbReference>
<feature type="compositionally biased region" description="Polar residues" evidence="1">
    <location>
        <begin position="788"/>
        <end position="798"/>
    </location>
</feature>
<accession>I4LZL4</accession>
<feature type="region of interest" description="Disordered" evidence="1">
    <location>
        <begin position="809"/>
        <end position="828"/>
    </location>
</feature>
<feature type="transmembrane region" description="Helical" evidence="2">
    <location>
        <begin position="12"/>
        <end position="33"/>
    </location>
</feature>
<feature type="region of interest" description="Disordered" evidence="1">
    <location>
        <begin position="48"/>
        <end position="87"/>
    </location>
</feature>